<name>A0A9X2CR22_9FLAO</name>
<dbReference type="RefSeq" id="WP_249603443.1">
    <property type="nucleotide sequence ID" value="NZ_JAKHSK010000054.1"/>
</dbReference>
<keyword evidence="4" id="KW-1185">Reference proteome</keyword>
<feature type="chain" id="PRO_5040799415" description="Peptidase S74 domain-containing protein" evidence="2">
    <location>
        <begin position="21"/>
        <end position="223"/>
    </location>
</feature>
<sequence length="223" mass="25560">MNKIYVLLIIFTCVNTFSYAQWVDNGSKMTTSDVLELTKPIITFSEIEIKDKVKGSNHDKTSFFREDEISDQTYLKLQLGDETTGIFDIGYRHHIDQVWTSNFILNNGKVGIGKSNPTNKLDVNGTIHSKEVKVDREGWADFVFKDSYSLPKLEEVEKFIAENGHLEHIPTEEEVSKNGVEVGVMLKLLLQKVEELTLHVIELNNKNKELEQQLQQVKIKGQF</sequence>
<keyword evidence="2" id="KW-0732">Signal</keyword>
<gene>
    <name evidence="3" type="ORF">L1967_20900</name>
</gene>
<protein>
    <recommendedName>
        <fullName evidence="5">Peptidase S74 domain-containing protein</fullName>
    </recommendedName>
</protein>
<evidence type="ECO:0000313" key="3">
    <source>
        <dbReference type="EMBL" id="MCL6220758.1"/>
    </source>
</evidence>
<accession>A0A9X2CR22</accession>
<proteinExistence type="predicted"/>
<evidence type="ECO:0000256" key="2">
    <source>
        <dbReference type="SAM" id="SignalP"/>
    </source>
</evidence>
<evidence type="ECO:0008006" key="5">
    <source>
        <dbReference type="Google" id="ProtNLM"/>
    </source>
</evidence>
<comment type="caution">
    <text evidence="3">The sequence shown here is derived from an EMBL/GenBank/DDBJ whole genome shotgun (WGS) entry which is preliminary data.</text>
</comment>
<feature type="coiled-coil region" evidence="1">
    <location>
        <begin position="186"/>
        <end position="220"/>
    </location>
</feature>
<feature type="signal peptide" evidence="2">
    <location>
        <begin position="1"/>
        <end position="20"/>
    </location>
</feature>
<organism evidence="3 4">
    <name type="scientific">Zunongwangia pacifica</name>
    <dbReference type="NCBI Taxonomy" id="2911062"/>
    <lineage>
        <taxon>Bacteria</taxon>
        <taxon>Pseudomonadati</taxon>
        <taxon>Bacteroidota</taxon>
        <taxon>Flavobacteriia</taxon>
        <taxon>Flavobacteriales</taxon>
        <taxon>Flavobacteriaceae</taxon>
        <taxon>Zunongwangia</taxon>
    </lineage>
</organism>
<dbReference type="Proteomes" id="UP001139521">
    <property type="component" value="Unassembled WGS sequence"/>
</dbReference>
<dbReference type="EMBL" id="JAKHSK010000054">
    <property type="protein sequence ID" value="MCL6220758.1"/>
    <property type="molecule type" value="Genomic_DNA"/>
</dbReference>
<dbReference type="AlphaFoldDB" id="A0A9X2CR22"/>
<reference evidence="3" key="1">
    <citation type="submission" date="2022-01" db="EMBL/GenBank/DDBJ databases">
        <title>Genome sequencing of Zunongwangia sp. M21534 genome.</title>
        <authorList>
            <person name="Chen Y."/>
            <person name="Dong C."/>
            <person name="Shao Z."/>
        </authorList>
    </citation>
    <scope>NUCLEOTIDE SEQUENCE</scope>
    <source>
        <strain evidence="3">MCCC M21534</strain>
    </source>
</reference>
<keyword evidence="1" id="KW-0175">Coiled coil</keyword>
<evidence type="ECO:0000256" key="1">
    <source>
        <dbReference type="SAM" id="Coils"/>
    </source>
</evidence>
<evidence type="ECO:0000313" key="4">
    <source>
        <dbReference type="Proteomes" id="UP001139521"/>
    </source>
</evidence>